<keyword evidence="2" id="KW-1185">Reference proteome</keyword>
<name>A0ABM8AXU4_9BACT</name>
<dbReference type="RefSeq" id="WP_281762238.1">
    <property type="nucleotide sequence ID" value="NZ_AP026709.1"/>
</dbReference>
<gene>
    <name evidence="1" type="ORF">SYK_06920</name>
</gene>
<accession>A0ABM8AXU4</accession>
<proteinExistence type="predicted"/>
<evidence type="ECO:0000313" key="2">
    <source>
        <dbReference type="Proteomes" id="UP001317742"/>
    </source>
</evidence>
<evidence type="ECO:0000313" key="1">
    <source>
        <dbReference type="EMBL" id="BDQ36332.1"/>
    </source>
</evidence>
<dbReference type="EMBL" id="AP026709">
    <property type="protein sequence ID" value="BDQ36332.1"/>
    <property type="molecule type" value="Genomic_DNA"/>
</dbReference>
<protein>
    <submittedName>
        <fullName evidence="1">Uncharacterized protein</fullName>
    </submittedName>
</protein>
<sequence>MESTYNSTPLKLLDEAAEEGNYASFLSPKNKDTYTSAKVLIPKIFSLIDAPKDAVRTFLTLAQRVKNWKVRRIHYDYKKCTSYDLAAQCVLDYIVEEYQREISSKRNHFTTTVVPPQDEGHLRLLKTVGILSRTDEDKQTVHRRIEMFKQSSSQIEEQISIGSASYVERVAKAFVKHIQNCLNRADRTLTESAEGLISEYVGEVLDNIKEHTKINKWRITGFLDWRQDIPMCEVAIFNFGRSFADSFIEAPKTSKSYDDLSDFLNKYEQMNGKIRDRDERCLITLFALQEGISSKNTDDSSKRGMGTVDLIELFQRMHEECRIGQSNSDAKMTLLSGDVNILFDGTYQMKKMPPAGKIISFNKSGHLLDKFNPKFITCIEPLYFPGTVVSIRFPLERAWTEKI</sequence>
<reference evidence="1 2" key="1">
    <citation type="submission" date="2022-08" db="EMBL/GenBank/DDBJ databases">
        <title>Genome Sequence of the sulphate-reducing bacterium, Pseudodesulfovibrio sp. SYK.</title>
        <authorList>
            <person name="Kondo R."/>
            <person name="Kataoka T."/>
        </authorList>
    </citation>
    <scope>NUCLEOTIDE SEQUENCE [LARGE SCALE GENOMIC DNA]</scope>
    <source>
        <strain evidence="1 2">SYK</strain>
    </source>
</reference>
<organism evidence="1 2">
    <name type="scientific">Pseudodesulfovibrio nedwellii</name>
    <dbReference type="NCBI Taxonomy" id="2973072"/>
    <lineage>
        <taxon>Bacteria</taxon>
        <taxon>Pseudomonadati</taxon>
        <taxon>Thermodesulfobacteriota</taxon>
        <taxon>Desulfovibrionia</taxon>
        <taxon>Desulfovibrionales</taxon>
        <taxon>Desulfovibrionaceae</taxon>
    </lineage>
</organism>
<dbReference type="Proteomes" id="UP001317742">
    <property type="component" value="Chromosome"/>
</dbReference>